<feature type="region of interest" description="Disordered" evidence="1">
    <location>
        <begin position="97"/>
        <end position="122"/>
    </location>
</feature>
<evidence type="ECO:0000313" key="3">
    <source>
        <dbReference type="Proteomes" id="UP000184300"/>
    </source>
</evidence>
<evidence type="ECO:0000313" key="2">
    <source>
        <dbReference type="EMBL" id="OJJ88730.1"/>
    </source>
</evidence>
<dbReference type="RefSeq" id="XP_022405406.1">
    <property type="nucleotide sequence ID" value="XM_022549678.1"/>
</dbReference>
<name>A0A1L9VXT9_ASPGL</name>
<keyword evidence="3" id="KW-1185">Reference proteome</keyword>
<proteinExistence type="predicted"/>
<dbReference type="AlphaFoldDB" id="A0A1L9VXT9"/>
<dbReference type="STRING" id="1160497.A0A1L9VXT9"/>
<feature type="compositionally biased region" description="Low complexity" evidence="1">
    <location>
        <begin position="100"/>
        <end position="122"/>
    </location>
</feature>
<dbReference type="OrthoDB" id="3520229at2759"/>
<organism evidence="2 3">
    <name type="scientific">Aspergillus glaucus CBS 516.65</name>
    <dbReference type="NCBI Taxonomy" id="1160497"/>
    <lineage>
        <taxon>Eukaryota</taxon>
        <taxon>Fungi</taxon>
        <taxon>Dikarya</taxon>
        <taxon>Ascomycota</taxon>
        <taxon>Pezizomycotina</taxon>
        <taxon>Eurotiomycetes</taxon>
        <taxon>Eurotiomycetidae</taxon>
        <taxon>Eurotiales</taxon>
        <taxon>Aspergillaceae</taxon>
        <taxon>Aspergillus</taxon>
        <taxon>Aspergillus subgen. Aspergillus</taxon>
    </lineage>
</organism>
<protein>
    <submittedName>
        <fullName evidence="2">Uncharacterized protein</fullName>
    </submittedName>
</protein>
<evidence type="ECO:0000256" key="1">
    <source>
        <dbReference type="SAM" id="MobiDB-lite"/>
    </source>
</evidence>
<sequence length="147" mass="14670">MSSTTTSVSSTSTACAGNSWVLPTQDSACGLINHNNATSIMDKCCTPASVEKTDGDCSLYCLAQEQSVGDLTKCLTDNGAGFEDVFCNNKENATATASVTGEATRTGTSGSSSGTSTESGMASSARVSKSGLGVLGVVLGSVILGAF</sequence>
<gene>
    <name evidence="2" type="ORF">ASPGLDRAFT_735050</name>
</gene>
<dbReference type="VEuPathDB" id="FungiDB:ASPGLDRAFT_735050"/>
<dbReference type="EMBL" id="KV878889">
    <property type="protein sequence ID" value="OJJ88730.1"/>
    <property type="molecule type" value="Genomic_DNA"/>
</dbReference>
<reference evidence="3" key="1">
    <citation type="journal article" date="2017" name="Genome Biol.">
        <title>Comparative genomics reveals high biological diversity and specific adaptations in the industrially and medically important fungal genus Aspergillus.</title>
        <authorList>
            <person name="de Vries R.P."/>
            <person name="Riley R."/>
            <person name="Wiebenga A."/>
            <person name="Aguilar-Osorio G."/>
            <person name="Amillis S."/>
            <person name="Uchima C.A."/>
            <person name="Anderluh G."/>
            <person name="Asadollahi M."/>
            <person name="Askin M."/>
            <person name="Barry K."/>
            <person name="Battaglia E."/>
            <person name="Bayram O."/>
            <person name="Benocci T."/>
            <person name="Braus-Stromeyer S.A."/>
            <person name="Caldana C."/>
            <person name="Canovas D."/>
            <person name="Cerqueira G.C."/>
            <person name="Chen F."/>
            <person name="Chen W."/>
            <person name="Choi C."/>
            <person name="Clum A."/>
            <person name="Dos Santos R.A."/>
            <person name="Damasio A.R."/>
            <person name="Diallinas G."/>
            <person name="Emri T."/>
            <person name="Fekete E."/>
            <person name="Flipphi M."/>
            <person name="Freyberg S."/>
            <person name="Gallo A."/>
            <person name="Gournas C."/>
            <person name="Habgood R."/>
            <person name="Hainaut M."/>
            <person name="Harispe M.L."/>
            <person name="Henrissat B."/>
            <person name="Hilden K.S."/>
            <person name="Hope R."/>
            <person name="Hossain A."/>
            <person name="Karabika E."/>
            <person name="Karaffa L."/>
            <person name="Karanyi Z."/>
            <person name="Krasevec N."/>
            <person name="Kuo A."/>
            <person name="Kusch H."/>
            <person name="LaButti K."/>
            <person name="Lagendijk E.L."/>
            <person name="Lapidus A."/>
            <person name="Levasseur A."/>
            <person name="Lindquist E."/>
            <person name="Lipzen A."/>
            <person name="Logrieco A.F."/>
            <person name="MacCabe A."/>
            <person name="Maekelae M.R."/>
            <person name="Malavazi I."/>
            <person name="Melin P."/>
            <person name="Meyer V."/>
            <person name="Mielnichuk N."/>
            <person name="Miskei M."/>
            <person name="Molnar A.P."/>
            <person name="Mule G."/>
            <person name="Ngan C.Y."/>
            <person name="Orejas M."/>
            <person name="Orosz E."/>
            <person name="Ouedraogo J.P."/>
            <person name="Overkamp K.M."/>
            <person name="Park H.-S."/>
            <person name="Perrone G."/>
            <person name="Piumi F."/>
            <person name="Punt P.J."/>
            <person name="Ram A.F."/>
            <person name="Ramon A."/>
            <person name="Rauscher S."/>
            <person name="Record E."/>
            <person name="Riano-Pachon D.M."/>
            <person name="Robert V."/>
            <person name="Roehrig J."/>
            <person name="Ruller R."/>
            <person name="Salamov A."/>
            <person name="Salih N.S."/>
            <person name="Samson R.A."/>
            <person name="Sandor E."/>
            <person name="Sanguinetti M."/>
            <person name="Schuetze T."/>
            <person name="Sepcic K."/>
            <person name="Shelest E."/>
            <person name="Sherlock G."/>
            <person name="Sophianopoulou V."/>
            <person name="Squina F.M."/>
            <person name="Sun H."/>
            <person name="Susca A."/>
            <person name="Todd R.B."/>
            <person name="Tsang A."/>
            <person name="Unkles S.E."/>
            <person name="van de Wiele N."/>
            <person name="van Rossen-Uffink D."/>
            <person name="Oliveira J.V."/>
            <person name="Vesth T.C."/>
            <person name="Visser J."/>
            <person name="Yu J.-H."/>
            <person name="Zhou M."/>
            <person name="Andersen M.R."/>
            <person name="Archer D.B."/>
            <person name="Baker S.E."/>
            <person name="Benoit I."/>
            <person name="Brakhage A.A."/>
            <person name="Braus G.H."/>
            <person name="Fischer R."/>
            <person name="Frisvad J.C."/>
            <person name="Goldman G.H."/>
            <person name="Houbraken J."/>
            <person name="Oakley B."/>
            <person name="Pocsi I."/>
            <person name="Scazzocchio C."/>
            <person name="Seiboth B."/>
            <person name="vanKuyk P.A."/>
            <person name="Wortman J."/>
            <person name="Dyer P.S."/>
            <person name="Grigoriev I.V."/>
        </authorList>
    </citation>
    <scope>NUCLEOTIDE SEQUENCE [LARGE SCALE GENOMIC DNA]</scope>
    <source>
        <strain evidence="3">CBS 516.65</strain>
    </source>
</reference>
<accession>A0A1L9VXT9</accession>
<dbReference type="Proteomes" id="UP000184300">
    <property type="component" value="Unassembled WGS sequence"/>
</dbReference>
<dbReference type="GeneID" id="34465938"/>